<keyword evidence="1" id="KW-0812">Transmembrane</keyword>
<feature type="transmembrane region" description="Helical" evidence="1">
    <location>
        <begin position="7"/>
        <end position="25"/>
    </location>
</feature>
<keyword evidence="1" id="KW-1133">Transmembrane helix</keyword>
<evidence type="ECO:0000313" key="2">
    <source>
        <dbReference type="EMBL" id="MBB3079760.1"/>
    </source>
</evidence>
<keyword evidence="3" id="KW-1185">Reference proteome</keyword>
<name>A0A7W4ZW10_9ACTN</name>
<dbReference type="AlphaFoldDB" id="A0A7W4ZW10"/>
<evidence type="ECO:0000313" key="3">
    <source>
        <dbReference type="Proteomes" id="UP000572907"/>
    </source>
</evidence>
<dbReference type="RefSeq" id="WP_184597345.1">
    <property type="nucleotide sequence ID" value="NZ_BMUP01000008.1"/>
</dbReference>
<sequence>MTKWQKNAAYALALYALLVVVFRFSSGGQGWGTALLLALVATPLALWMGWLRRRISEQAQEWGRRRTRPWPEERRR</sequence>
<feature type="transmembrane region" description="Helical" evidence="1">
    <location>
        <begin position="31"/>
        <end position="51"/>
    </location>
</feature>
<organism evidence="2 3">
    <name type="scientific">Streptomyces violarus</name>
    <dbReference type="NCBI Taxonomy" id="67380"/>
    <lineage>
        <taxon>Bacteria</taxon>
        <taxon>Bacillati</taxon>
        <taxon>Actinomycetota</taxon>
        <taxon>Actinomycetes</taxon>
        <taxon>Kitasatosporales</taxon>
        <taxon>Streptomycetaceae</taxon>
        <taxon>Streptomyces</taxon>
    </lineage>
</organism>
<accession>A0A7W4ZW10</accession>
<dbReference type="EMBL" id="JACHXE010000007">
    <property type="protein sequence ID" value="MBB3079760.1"/>
    <property type="molecule type" value="Genomic_DNA"/>
</dbReference>
<dbReference type="Proteomes" id="UP000572907">
    <property type="component" value="Unassembled WGS sequence"/>
</dbReference>
<reference evidence="2 3" key="1">
    <citation type="submission" date="2020-08" db="EMBL/GenBank/DDBJ databases">
        <title>Genomic Encyclopedia of Type Strains, Phase III (KMG-III): the genomes of soil and plant-associated and newly described type strains.</title>
        <authorList>
            <person name="Whitman W."/>
        </authorList>
    </citation>
    <scope>NUCLEOTIDE SEQUENCE [LARGE SCALE GENOMIC DNA]</scope>
    <source>
        <strain evidence="2 3">CECT 3237</strain>
    </source>
</reference>
<comment type="caution">
    <text evidence="2">The sequence shown here is derived from an EMBL/GenBank/DDBJ whole genome shotgun (WGS) entry which is preliminary data.</text>
</comment>
<keyword evidence="1" id="KW-0472">Membrane</keyword>
<gene>
    <name evidence="2" type="ORF">FHS41_006293</name>
</gene>
<proteinExistence type="predicted"/>
<evidence type="ECO:0000256" key="1">
    <source>
        <dbReference type="SAM" id="Phobius"/>
    </source>
</evidence>
<protein>
    <submittedName>
        <fullName evidence="2">Uncharacterized protein</fullName>
    </submittedName>
</protein>